<proteinExistence type="predicted"/>
<evidence type="ECO:0000313" key="2">
    <source>
        <dbReference type="Proteomes" id="UP000006054"/>
    </source>
</evidence>
<reference evidence="2" key="1">
    <citation type="submission" date="2012-06" db="EMBL/GenBank/DDBJ databases">
        <title>The complete genome of Flexibacter litoralis DSM 6794.</title>
        <authorList>
            <person name="Lucas S."/>
            <person name="Copeland A."/>
            <person name="Lapidus A."/>
            <person name="Glavina del Rio T."/>
            <person name="Dalin E."/>
            <person name="Tice H."/>
            <person name="Bruce D."/>
            <person name="Goodwin L."/>
            <person name="Pitluck S."/>
            <person name="Peters L."/>
            <person name="Ovchinnikova G."/>
            <person name="Lu M."/>
            <person name="Kyrpides N."/>
            <person name="Mavromatis K."/>
            <person name="Ivanova N."/>
            <person name="Brettin T."/>
            <person name="Detter J.C."/>
            <person name="Han C."/>
            <person name="Larimer F."/>
            <person name="Land M."/>
            <person name="Hauser L."/>
            <person name="Markowitz V."/>
            <person name="Cheng J.-F."/>
            <person name="Hugenholtz P."/>
            <person name="Woyke T."/>
            <person name="Wu D."/>
            <person name="Spring S."/>
            <person name="Lang E."/>
            <person name="Kopitz M."/>
            <person name="Brambilla E."/>
            <person name="Klenk H.-P."/>
            <person name="Eisen J.A."/>
        </authorList>
    </citation>
    <scope>NUCLEOTIDE SEQUENCE [LARGE SCALE GENOMIC DNA]</scope>
    <source>
        <strain evidence="2">ATCC 23117 / DSM 6794 / NBRC 15988 / NCIMB 1366 / Sio-4</strain>
    </source>
</reference>
<dbReference type="OrthoDB" id="794480at2"/>
<dbReference type="KEGG" id="fli:Fleli_2433"/>
<accession>I4ALG4</accession>
<name>I4ALG4_BERLS</name>
<dbReference type="eggNOG" id="ENOG503006P">
    <property type="taxonomic scope" value="Bacteria"/>
</dbReference>
<organism evidence="1 2">
    <name type="scientific">Bernardetia litoralis (strain ATCC 23117 / DSM 6794 / NBRC 15988 / NCIMB 1366 / Fx l1 / Sio-4)</name>
    <name type="common">Flexibacter litoralis</name>
    <dbReference type="NCBI Taxonomy" id="880071"/>
    <lineage>
        <taxon>Bacteria</taxon>
        <taxon>Pseudomonadati</taxon>
        <taxon>Bacteroidota</taxon>
        <taxon>Cytophagia</taxon>
        <taxon>Cytophagales</taxon>
        <taxon>Bernardetiaceae</taxon>
        <taxon>Bernardetia</taxon>
    </lineage>
</organism>
<dbReference type="RefSeq" id="WP_014798236.1">
    <property type="nucleotide sequence ID" value="NC_018018.1"/>
</dbReference>
<dbReference type="STRING" id="880071.Fleli_2433"/>
<dbReference type="EMBL" id="CP003345">
    <property type="protein sequence ID" value="AFM04799.1"/>
    <property type="molecule type" value="Genomic_DNA"/>
</dbReference>
<dbReference type="AlphaFoldDB" id="I4ALG4"/>
<dbReference type="Proteomes" id="UP000006054">
    <property type="component" value="Chromosome"/>
</dbReference>
<keyword evidence="2" id="KW-1185">Reference proteome</keyword>
<dbReference type="HOGENOM" id="CLU_2070122_0_0_10"/>
<evidence type="ECO:0000313" key="1">
    <source>
        <dbReference type="EMBL" id="AFM04799.1"/>
    </source>
</evidence>
<gene>
    <name evidence="1" type="ordered locus">Fleli_2433</name>
</gene>
<protein>
    <submittedName>
        <fullName evidence="1">Uncharacterized protein</fullName>
    </submittedName>
</protein>
<sequence>MKWNEDKDIETEWFRLCRKLQSHFDKKPDLNGILFLMGIQELGQGIRTFSKDEKQDLMHMATCKALSYAEYYELEGKDEDGWVHWKLIKPLPILKTEEQEKLLKMNIITYFKEEVFKDEEY</sequence>